<dbReference type="Pfam" id="PF00702">
    <property type="entry name" value="Hydrolase"/>
    <property type="match status" value="1"/>
</dbReference>
<sequence>MPSHQAQRALASVRAVVFDTDGVLLDSAHLHEAAWKAAFDPLLEGRGDLPDEARRPFSEEDYRRCVDGKSRLDGAAAFLSSRGVALPQGSPDDPPGEDSVRAVAARKDGLFSERLRTGSVEVWPGTLWLLRVLEGAGVPCAAVSASRHARELLGRAGLMGLLRTLVDGQEAARLGLAGKPSPDLFLEAASRLGTPPGGTAVVEDALAGVEAGRRGGFAQVIGVDRTQDPANAADLRAYGADLVVNDLSELLDPAQRAAWEAAQQQDAARRKTARDEEAREGDT</sequence>
<feature type="region of interest" description="Disordered" evidence="6">
    <location>
        <begin position="258"/>
        <end position="283"/>
    </location>
</feature>
<keyword evidence="3" id="KW-0479">Metal-binding</keyword>
<dbReference type="SFLD" id="SFLDG01129">
    <property type="entry name" value="C1.5:_HAD__Beta-PGM__Phosphata"/>
    <property type="match status" value="1"/>
</dbReference>
<dbReference type="InterPro" id="IPR006439">
    <property type="entry name" value="HAD-SF_hydro_IA"/>
</dbReference>
<accession>A0ABT7A7S9</accession>
<dbReference type="Proteomes" id="UP001214441">
    <property type="component" value="Unassembled WGS sequence"/>
</dbReference>
<evidence type="ECO:0000256" key="5">
    <source>
        <dbReference type="ARBA" id="ARBA00023277"/>
    </source>
</evidence>
<evidence type="ECO:0000256" key="2">
    <source>
        <dbReference type="ARBA" id="ARBA00006171"/>
    </source>
</evidence>
<dbReference type="RefSeq" id="WP_274041246.1">
    <property type="nucleotide sequence ID" value="NZ_JANCPR020000051.1"/>
</dbReference>
<comment type="cofactor">
    <cofactor evidence="1">
        <name>Mg(2+)</name>
        <dbReference type="ChEBI" id="CHEBI:18420"/>
    </cofactor>
</comment>
<dbReference type="PANTHER" id="PTHR46193">
    <property type="entry name" value="6-PHOSPHOGLUCONATE PHOSPHATASE"/>
    <property type="match status" value="1"/>
</dbReference>
<reference evidence="7 8" key="1">
    <citation type="submission" date="2023-05" db="EMBL/GenBank/DDBJ databases">
        <title>Streptantibioticus silvisoli sp. nov., acidotolerant actinomycetes 1 from pine litter.</title>
        <authorList>
            <person name="Swiecimska M."/>
            <person name="Golinska P."/>
            <person name="Sangal V."/>
            <person name="Wachnowicz B."/>
            <person name="Goodfellow M."/>
        </authorList>
    </citation>
    <scope>NUCLEOTIDE SEQUENCE [LARGE SCALE GENOMIC DNA]</scope>
    <source>
        <strain evidence="7 8">DSM 42109</strain>
    </source>
</reference>
<keyword evidence="7" id="KW-0378">Hydrolase</keyword>
<evidence type="ECO:0000256" key="3">
    <source>
        <dbReference type="ARBA" id="ARBA00022723"/>
    </source>
</evidence>
<evidence type="ECO:0000256" key="4">
    <source>
        <dbReference type="ARBA" id="ARBA00022842"/>
    </source>
</evidence>
<dbReference type="NCBIfam" id="TIGR01509">
    <property type="entry name" value="HAD-SF-IA-v3"/>
    <property type="match status" value="1"/>
</dbReference>
<name>A0ABT7A7S9_9ACTN</name>
<protein>
    <submittedName>
        <fullName evidence="7">HAD-IA family hydrolase</fullName>
    </submittedName>
</protein>
<proteinExistence type="inferred from homology"/>
<evidence type="ECO:0000256" key="1">
    <source>
        <dbReference type="ARBA" id="ARBA00001946"/>
    </source>
</evidence>
<evidence type="ECO:0000256" key="6">
    <source>
        <dbReference type="SAM" id="MobiDB-lite"/>
    </source>
</evidence>
<feature type="compositionally biased region" description="Basic and acidic residues" evidence="6">
    <location>
        <begin position="267"/>
        <end position="283"/>
    </location>
</feature>
<evidence type="ECO:0000313" key="7">
    <source>
        <dbReference type="EMBL" id="MDJ1137127.1"/>
    </source>
</evidence>
<dbReference type="InterPro" id="IPR023198">
    <property type="entry name" value="PGP-like_dom2"/>
</dbReference>
<dbReference type="InterPro" id="IPR051600">
    <property type="entry name" value="Beta-PGM-like"/>
</dbReference>
<dbReference type="SFLD" id="SFLDS00003">
    <property type="entry name" value="Haloacid_Dehalogenase"/>
    <property type="match status" value="1"/>
</dbReference>
<keyword evidence="8" id="KW-1185">Reference proteome</keyword>
<organism evidence="7 8">
    <name type="scientific">Streptomyces iconiensis</name>
    <dbReference type="NCBI Taxonomy" id="1384038"/>
    <lineage>
        <taxon>Bacteria</taxon>
        <taxon>Bacillati</taxon>
        <taxon>Actinomycetota</taxon>
        <taxon>Actinomycetes</taxon>
        <taxon>Kitasatosporales</taxon>
        <taxon>Streptomycetaceae</taxon>
        <taxon>Streptomyces</taxon>
    </lineage>
</organism>
<keyword evidence="5" id="KW-0119">Carbohydrate metabolism</keyword>
<gene>
    <name evidence="7" type="ORF">NMN56_035325</name>
</gene>
<dbReference type="PANTHER" id="PTHR46193:SF18">
    <property type="entry name" value="HEXITOL PHOSPHATASE B"/>
    <property type="match status" value="1"/>
</dbReference>
<dbReference type="InterPro" id="IPR036412">
    <property type="entry name" value="HAD-like_sf"/>
</dbReference>
<dbReference type="GO" id="GO:0016787">
    <property type="term" value="F:hydrolase activity"/>
    <property type="evidence" value="ECO:0007669"/>
    <property type="project" value="UniProtKB-KW"/>
</dbReference>
<dbReference type="Gene3D" id="1.10.150.240">
    <property type="entry name" value="Putative phosphatase, domain 2"/>
    <property type="match status" value="1"/>
</dbReference>
<dbReference type="SUPFAM" id="SSF56784">
    <property type="entry name" value="HAD-like"/>
    <property type="match status" value="1"/>
</dbReference>
<dbReference type="EMBL" id="JANCPR020000051">
    <property type="protein sequence ID" value="MDJ1137127.1"/>
    <property type="molecule type" value="Genomic_DNA"/>
</dbReference>
<comment type="similarity">
    <text evidence="2">Belongs to the HAD-like hydrolase superfamily. CbbY/CbbZ/Gph/YieH family.</text>
</comment>
<evidence type="ECO:0000313" key="8">
    <source>
        <dbReference type="Proteomes" id="UP001214441"/>
    </source>
</evidence>
<dbReference type="InterPro" id="IPR023214">
    <property type="entry name" value="HAD_sf"/>
</dbReference>
<dbReference type="Gene3D" id="3.40.50.1000">
    <property type="entry name" value="HAD superfamily/HAD-like"/>
    <property type="match status" value="1"/>
</dbReference>
<keyword evidence="4" id="KW-0460">Magnesium</keyword>
<comment type="caution">
    <text evidence="7">The sequence shown here is derived from an EMBL/GenBank/DDBJ whole genome shotgun (WGS) entry which is preliminary data.</text>
</comment>